<protein>
    <submittedName>
        <fullName evidence="2">Uncharacterized protein</fullName>
    </submittedName>
</protein>
<evidence type="ECO:0000256" key="1">
    <source>
        <dbReference type="SAM" id="MobiDB-lite"/>
    </source>
</evidence>
<sequence length="99" mass="10773">MKKQKKWYSEGTYRGSTVRVPVPSTGTRYPGGRIQSGGRLASQWWRDLLFVKEGGGLGVGNWVDERVVRAVGNGESWGSSVEGEGGGGAEDYLLGRKIR</sequence>
<feature type="region of interest" description="Disordered" evidence="1">
    <location>
        <begin position="75"/>
        <end position="99"/>
    </location>
</feature>
<evidence type="ECO:0000313" key="2">
    <source>
        <dbReference type="EMBL" id="MCH82847.1"/>
    </source>
</evidence>
<accession>A0A392M5Z4</accession>
<organism evidence="2 3">
    <name type="scientific">Trifolium medium</name>
    <dbReference type="NCBI Taxonomy" id="97028"/>
    <lineage>
        <taxon>Eukaryota</taxon>
        <taxon>Viridiplantae</taxon>
        <taxon>Streptophyta</taxon>
        <taxon>Embryophyta</taxon>
        <taxon>Tracheophyta</taxon>
        <taxon>Spermatophyta</taxon>
        <taxon>Magnoliopsida</taxon>
        <taxon>eudicotyledons</taxon>
        <taxon>Gunneridae</taxon>
        <taxon>Pentapetalae</taxon>
        <taxon>rosids</taxon>
        <taxon>fabids</taxon>
        <taxon>Fabales</taxon>
        <taxon>Fabaceae</taxon>
        <taxon>Papilionoideae</taxon>
        <taxon>50 kb inversion clade</taxon>
        <taxon>NPAAA clade</taxon>
        <taxon>Hologalegina</taxon>
        <taxon>IRL clade</taxon>
        <taxon>Trifolieae</taxon>
        <taxon>Trifolium</taxon>
    </lineage>
</organism>
<name>A0A392M5Z4_9FABA</name>
<dbReference type="EMBL" id="LXQA010004270">
    <property type="protein sequence ID" value="MCH82847.1"/>
    <property type="molecule type" value="Genomic_DNA"/>
</dbReference>
<dbReference type="Proteomes" id="UP000265520">
    <property type="component" value="Unassembled WGS sequence"/>
</dbReference>
<comment type="caution">
    <text evidence="2">The sequence shown here is derived from an EMBL/GenBank/DDBJ whole genome shotgun (WGS) entry which is preliminary data.</text>
</comment>
<dbReference type="AlphaFoldDB" id="A0A392M5Z4"/>
<proteinExistence type="predicted"/>
<keyword evidence="3" id="KW-1185">Reference proteome</keyword>
<reference evidence="2 3" key="1">
    <citation type="journal article" date="2018" name="Front. Plant Sci.">
        <title>Red Clover (Trifolium pratense) and Zigzag Clover (T. medium) - A Picture of Genomic Similarities and Differences.</title>
        <authorList>
            <person name="Dluhosova J."/>
            <person name="Istvanek J."/>
            <person name="Nedelnik J."/>
            <person name="Repkova J."/>
        </authorList>
    </citation>
    <scope>NUCLEOTIDE SEQUENCE [LARGE SCALE GENOMIC DNA]</scope>
    <source>
        <strain evidence="3">cv. 10/8</strain>
        <tissue evidence="2">Leaf</tissue>
    </source>
</reference>
<gene>
    <name evidence="2" type="ORF">A2U01_0003659</name>
</gene>
<evidence type="ECO:0000313" key="3">
    <source>
        <dbReference type="Proteomes" id="UP000265520"/>
    </source>
</evidence>